<dbReference type="CDD" id="cd18580">
    <property type="entry name" value="ABC_6TM_ABCC_D2"/>
    <property type="match status" value="1"/>
</dbReference>
<feature type="domain" description="ABC transmembrane type-1" evidence="11">
    <location>
        <begin position="748"/>
        <end position="938"/>
    </location>
</feature>
<dbReference type="EMBL" id="MU827335">
    <property type="protein sequence ID" value="KAJ7353988.1"/>
    <property type="molecule type" value="Genomic_DNA"/>
</dbReference>
<dbReference type="GO" id="GO:0140359">
    <property type="term" value="F:ABC-type transporter activity"/>
    <property type="evidence" value="ECO:0007669"/>
    <property type="project" value="InterPro"/>
</dbReference>
<feature type="transmembrane region" description="Helical" evidence="9">
    <location>
        <begin position="734"/>
        <end position="758"/>
    </location>
</feature>
<keyword evidence="4 9" id="KW-0812">Transmembrane</keyword>
<evidence type="ECO:0000256" key="7">
    <source>
        <dbReference type="ARBA" id="ARBA00022989"/>
    </source>
</evidence>
<evidence type="ECO:0000259" key="10">
    <source>
        <dbReference type="PROSITE" id="PS50893"/>
    </source>
</evidence>
<evidence type="ECO:0000256" key="9">
    <source>
        <dbReference type="SAM" id="Phobius"/>
    </source>
</evidence>
<evidence type="ECO:0000256" key="6">
    <source>
        <dbReference type="ARBA" id="ARBA00022840"/>
    </source>
</evidence>
<evidence type="ECO:0000313" key="12">
    <source>
        <dbReference type="EMBL" id="KAJ7353988.1"/>
    </source>
</evidence>
<dbReference type="InterPro" id="IPR003439">
    <property type="entry name" value="ABC_transporter-like_ATP-bd"/>
</dbReference>
<dbReference type="AlphaFoldDB" id="A0A9X0CK09"/>
<accession>A0A9X0CK09</accession>
<dbReference type="Gene3D" id="1.20.1560.10">
    <property type="entry name" value="ABC transporter type 1, transmembrane domain"/>
    <property type="match status" value="2"/>
</dbReference>
<dbReference type="GO" id="GO:0016887">
    <property type="term" value="F:ATP hydrolysis activity"/>
    <property type="evidence" value="ECO:0007669"/>
    <property type="project" value="InterPro"/>
</dbReference>
<dbReference type="SMART" id="SM00382">
    <property type="entry name" value="AAA"/>
    <property type="match status" value="1"/>
</dbReference>
<feature type="transmembrane region" description="Helical" evidence="9">
    <location>
        <begin position="135"/>
        <end position="155"/>
    </location>
</feature>
<dbReference type="InterPro" id="IPR027417">
    <property type="entry name" value="P-loop_NTPase"/>
</dbReference>
<dbReference type="FunFam" id="3.40.50.300:FF:000997">
    <property type="entry name" value="Multidrug resistance-associated protein 1"/>
    <property type="match status" value="1"/>
</dbReference>
<keyword evidence="7 9" id="KW-1133">Transmembrane helix</keyword>
<dbReference type="InterPro" id="IPR044726">
    <property type="entry name" value="ABCC_6TM_D2"/>
</dbReference>
<feature type="transmembrane region" description="Helical" evidence="9">
    <location>
        <begin position="844"/>
        <end position="866"/>
    </location>
</feature>
<comment type="caution">
    <text evidence="12">The sequence shown here is derived from an EMBL/GenBank/DDBJ whole genome shotgun (WGS) entry which is preliminary data.</text>
</comment>
<feature type="transmembrane region" description="Helical" evidence="9">
    <location>
        <begin position="317"/>
        <end position="342"/>
    </location>
</feature>
<dbReference type="InterPro" id="IPR036640">
    <property type="entry name" value="ABC1_TM_sf"/>
</dbReference>
<evidence type="ECO:0000259" key="11">
    <source>
        <dbReference type="PROSITE" id="PS50929"/>
    </source>
</evidence>
<evidence type="ECO:0000256" key="8">
    <source>
        <dbReference type="ARBA" id="ARBA00023136"/>
    </source>
</evidence>
<dbReference type="PANTHER" id="PTHR24223">
    <property type="entry name" value="ATP-BINDING CASSETTE SUB-FAMILY C"/>
    <property type="match status" value="1"/>
</dbReference>
<dbReference type="OrthoDB" id="5950914at2759"/>
<dbReference type="InterPro" id="IPR044746">
    <property type="entry name" value="ABCC_6TM_D1"/>
</dbReference>
<dbReference type="InterPro" id="IPR011527">
    <property type="entry name" value="ABC1_TM_dom"/>
</dbReference>
<name>A0A9X0CK09_9CNID</name>
<evidence type="ECO:0000256" key="2">
    <source>
        <dbReference type="ARBA" id="ARBA00009726"/>
    </source>
</evidence>
<dbReference type="Pfam" id="PF00005">
    <property type="entry name" value="ABC_tran"/>
    <property type="match status" value="1"/>
</dbReference>
<dbReference type="SUPFAM" id="SSF90123">
    <property type="entry name" value="ABC transporter transmembrane region"/>
    <property type="match status" value="2"/>
</dbReference>
<comment type="similarity">
    <text evidence="2">Belongs to the ABC transporter superfamily. ABCC family. Conjugate transporter (TC 3.A.1.208) subfamily.</text>
</comment>
<evidence type="ECO:0000256" key="5">
    <source>
        <dbReference type="ARBA" id="ARBA00022741"/>
    </source>
</evidence>
<dbReference type="GO" id="GO:0016020">
    <property type="term" value="C:membrane"/>
    <property type="evidence" value="ECO:0007669"/>
    <property type="project" value="UniProtKB-SubCell"/>
</dbReference>
<dbReference type="InterPro" id="IPR050173">
    <property type="entry name" value="ABC_transporter_C-like"/>
</dbReference>
<keyword evidence="6" id="KW-0067">ATP-binding</keyword>
<dbReference type="InterPro" id="IPR017871">
    <property type="entry name" value="ABC_transporter-like_CS"/>
</dbReference>
<dbReference type="Gene3D" id="3.40.50.300">
    <property type="entry name" value="P-loop containing nucleotide triphosphate hydrolases"/>
    <property type="match status" value="1"/>
</dbReference>
<dbReference type="PROSITE" id="PS50929">
    <property type="entry name" value="ABC_TM1F"/>
    <property type="match status" value="2"/>
</dbReference>
<dbReference type="GO" id="GO:0005524">
    <property type="term" value="F:ATP binding"/>
    <property type="evidence" value="ECO:0007669"/>
    <property type="project" value="UniProtKB-KW"/>
</dbReference>
<dbReference type="PROSITE" id="PS00211">
    <property type="entry name" value="ABC_TRANSPORTER_1"/>
    <property type="match status" value="1"/>
</dbReference>
<dbReference type="CDD" id="cd18579">
    <property type="entry name" value="ABC_6TM_ABCC_D1"/>
    <property type="match status" value="1"/>
</dbReference>
<dbReference type="PROSITE" id="PS50893">
    <property type="entry name" value="ABC_TRANSPORTER_2"/>
    <property type="match status" value="1"/>
</dbReference>
<dbReference type="Pfam" id="PF00664">
    <property type="entry name" value="ABC_membrane"/>
    <property type="match status" value="2"/>
</dbReference>
<feature type="transmembrane region" description="Helical" evidence="9">
    <location>
        <begin position="241"/>
        <end position="264"/>
    </location>
</feature>
<proteinExistence type="inferred from homology"/>
<dbReference type="PANTHER" id="PTHR24223:SF456">
    <property type="entry name" value="MULTIDRUG RESISTANCE-ASSOCIATED PROTEIN LETHAL(2)03659"/>
    <property type="match status" value="1"/>
</dbReference>
<gene>
    <name evidence="12" type="ORF">OS493_030837</name>
</gene>
<dbReference type="SUPFAM" id="SSF52540">
    <property type="entry name" value="P-loop containing nucleoside triphosphate hydrolases"/>
    <property type="match status" value="1"/>
</dbReference>
<feature type="transmembrane region" description="Helical" evidence="9">
    <location>
        <begin position="97"/>
        <end position="123"/>
    </location>
</feature>
<reference evidence="12" key="1">
    <citation type="submission" date="2023-01" db="EMBL/GenBank/DDBJ databases">
        <title>Genome assembly of the deep-sea coral Lophelia pertusa.</title>
        <authorList>
            <person name="Herrera S."/>
            <person name="Cordes E."/>
        </authorList>
    </citation>
    <scope>NUCLEOTIDE SEQUENCE</scope>
    <source>
        <strain evidence="12">USNM1676648</strain>
        <tissue evidence="12">Polyp</tissue>
    </source>
</reference>
<evidence type="ECO:0000256" key="1">
    <source>
        <dbReference type="ARBA" id="ARBA00004141"/>
    </source>
</evidence>
<sequence length="949" mass="106629">MGCDASNNYRYEKLDEKPDERKTFFNRLTIGFLSAIIQTGNKRPLEEADLSSLEVESTRYLTEKLDNEWQNEMKVKRERCSQPRLWNALRKAVDKKLAVMIVLLAILGSFCRLIQPVVLSFLLDELSANSSYFDAGILCLYSALLCISSFVQALAAQHAVYTMFVIAVQVKTSLIGLVYKTIMITRHHILAEKSSAFVINLISQDMIHIHLAISTLDALLAPLEILVVFCLLWKLVGWQTFGGVVFSVILIAYQAALGSVFKILQEKVARLTDRRLRLIYDVISGIRVLKMNAWELCFRDLVSGIRRSELSLIYKKGVILAGYLSAYSCYPIVSSFVSLFPFLMAGNQLTAQNVFTTLALLGALQKPVTILFAYELRALFQAATTLERIESILLADNSHDIFSSTEGKDSLYSNLHSDHIYPNGCNTKLGDELQYHDEEQSPLSSHVCNQGKPFLCLNKVQFRSWDIDSDDLNFCISNNRLIGITGPVGCGKTSLFDAIIGEIPTAFGKSLTKPGRIAYVCQTPWVFSGTIRENILFGKEYEYKAYQRAIELCSLKEDLAALPSADMTHVGERGVSLSGGQRARVNLARAVYSDADIYLLDDPLSAVDVKVSNEIFDRCVCDAWSDRITLLITHQPYCLQRTDLVLLMSKEGKLSQGTYKELSEAGQFPEISTLASLDTTNEASFPTTLATYEKECVTDTYNSSGLEIEAEDRMTGSVSYLTYCTYFTYGISKFLMVFMGLLLLLPEGAVLASSFWLAHWTKLSWTDQQDAYNVYVYVGLAGGCLISALCRSFLSFQGLINCSSNLHMAMLTSLLKAPVRFFDVNPAGRILNRFAKDVGCMDEVLPYTLVEAVQYLIFIISILVLISVANVWVVGASVPFTFLSLYFSRCYIRAAREIKRIEAITCSPVCTHVADTIQGITTIRVYKRQEEFMETFYRFVIWHKLFFYY</sequence>
<dbReference type="CDD" id="cd03250">
    <property type="entry name" value="ABCC_MRP_domain1"/>
    <property type="match status" value="1"/>
</dbReference>
<organism evidence="12 13">
    <name type="scientific">Desmophyllum pertusum</name>
    <dbReference type="NCBI Taxonomy" id="174260"/>
    <lineage>
        <taxon>Eukaryota</taxon>
        <taxon>Metazoa</taxon>
        <taxon>Cnidaria</taxon>
        <taxon>Anthozoa</taxon>
        <taxon>Hexacorallia</taxon>
        <taxon>Scleractinia</taxon>
        <taxon>Caryophylliina</taxon>
        <taxon>Caryophylliidae</taxon>
        <taxon>Desmophyllum</taxon>
    </lineage>
</organism>
<evidence type="ECO:0000256" key="4">
    <source>
        <dbReference type="ARBA" id="ARBA00022692"/>
    </source>
</evidence>
<protein>
    <submittedName>
        <fullName evidence="12">Uncharacterized protein</fullName>
    </submittedName>
</protein>
<keyword evidence="8 9" id="KW-0472">Membrane</keyword>
<feature type="transmembrane region" description="Helical" evidence="9">
    <location>
        <begin position="872"/>
        <end position="892"/>
    </location>
</feature>
<dbReference type="Proteomes" id="UP001163046">
    <property type="component" value="Unassembled WGS sequence"/>
</dbReference>
<feature type="transmembrane region" description="Helical" evidence="9">
    <location>
        <begin position="211"/>
        <end position="235"/>
    </location>
</feature>
<comment type="subcellular location">
    <subcellularLocation>
        <location evidence="1">Membrane</location>
        <topology evidence="1">Multi-pass membrane protein</topology>
    </subcellularLocation>
</comment>
<keyword evidence="5" id="KW-0547">Nucleotide-binding</keyword>
<keyword evidence="13" id="KW-1185">Reference proteome</keyword>
<feature type="domain" description="ABC transporter" evidence="10">
    <location>
        <begin position="452"/>
        <end position="675"/>
    </location>
</feature>
<keyword evidence="3" id="KW-0813">Transport</keyword>
<evidence type="ECO:0000313" key="13">
    <source>
        <dbReference type="Proteomes" id="UP001163046"/>
    </source>
</evidence>
<feature type="domain" description="ABC transmembrane type-1" evidence="11">
    <location>
        <begin position="99"/>
        <end position="372"/>
    </location>
</feature>
<feature type="transmembrane region" description="Helical" evidence="9">
    <location>
        <begin position="354"/>
        <end position="374"/>
    </location>
</feature>
<dbReference type="InterPro" id="IPR003593">
    <property type="entry name" value="AAA+_ATPase"/>
</dbReference>
<evidence type="ECO:0000256" key="3">
    <source>
        <dbReference type="ARBA" id="ARBA00022448"/>
    </source>
</evidence>
<feature type="transmembrane region" description="Helical" evidence="9">
    <location>
        <begin position="774"/>
        <end position="794"/>
    </location>
</feature>